<dbReference type="SUPFAM" id="SSF103256">
    <property type="entry name" value="Hypothetical protein TM0160"/>
    <property type="match status" value="1"/>
</dbReference>
<name>A0ABV6P6Q8_9MICC</name>
<dbReference type="InterPro" id="IPR003729">
    <property type="entry name" value="Bi_nuclease_dom"/>
</dbReference>
<dbReference type="Proteomes" id="UP001589862">
    <property type="component" value="Unassembled WGS sequence"/>
</dbReference>
<dbReference type="InterPro" id="IPR036104">
    <property type="entry name" value="BFN_sf"/>
</dbReference>
<proteinExistence type="predicted"/>
<dbReference type="PANTHER" id="PTHR15160">
    <property type="entry name" value="VON HIPPEL-LINDAU PROTEIN"/>
    <property type="match status" value="1"/>
</dbReference>
<dbReference type="PROSITE" id="PS51658">
    <property type="entry name" value="BFN"/>
    <property type="match status" value="1"/>
</dbReference>
<accession>A0ABV6P6Q8</accession>
<protein>
    <submittedName>
        <fullName evidence="2">Bifunctional nuclease family protein</fullName>
    </submittedName>
</protein>
<sequence length="175" mass="19148">MTEPAAGKQQVELVGVRIELPHSQPVVLLRHPLSEKYIPIFIGAPEAAAIALEQQQITTPRPMTHDLLVSVVKALDSQVIEVEITRVDDTVFYAELVLANGARVDARASDALAIAIRVDCPIFVAADVLAQAGLTLNENGDEVTSEENEEVDEEAEMAKFREFLDDVNPDDFSQQ</sequence>
<dbReference type="EMBL" id="JBHLUB010000001">
    <property type="protein sequence ID" value="MFC0580804.1"/>
    <property type="molecule type" value="Genomic_DNA"/>
</dbReference>
<feature type="domain" description="BFN" evidence="1">
    <location>
        <begin position="8"/>
        <end position="136"/>
    </location>
</feature>
<evidence type="ECO:0000313" key="2">
    <source>
        <dbReference type="EMBL" id="MFC0580804.1"/>
    </source>
</evidence>
<keyword evidence="3" id="KW-1185">Reference proteome</keyword>
<dbReference type="PANTHER" id="PTHR15160:SF1">
    <property type="entry name" value="VON HIPPEL-LINDAU DISEASE TUMOR SUPPRESSOR"/>
    <property type="match status" value="1"/>
</dbReference>
<dbReference type="Gene3D" id="3.10.690.10">
    <property type="entry name" value="Bifunctional nuclease domain"/>
    <property type="match status" value="1"/>
</dbReference>
<gene>
    <name evidence="2" type="ORF">ACFFFR_00165</name>
</gene>
<dbReference type="Pfam" id="PF02577">
    <property type="entry name" value="BFN_dom"/>
    <property type="match status" value="1"/>
</dbReference>
<dbReference type="RefSeq" id="WP_377457131.1">
    <property type="nucleotide sequence ID" value="NZ_JBHLUB010000001.1"/>
</dbReference>
<evidence type="ECO:0000313" key="3">
    <source>
        <dbReference type="Proteomes" id="UP001589862"/>
    </source>
</evidence>
<comment type="caution">
    <text evidence="2">The sequence shown here is derived from an EMBL/GenBank/DDBJ whole genome shotgun (WGS) entry which is preliminary data.</text>
</comment>
<organism evidence="2 3">
    <name type="scientific">Micrococcoides hystricis</name>
    <dbReference type="NCBI Taxonomy" id="1572761"/>
    <lineage>
        <taxon>Bacteria</taxon>
        <taxon>Bacillati</taxon>
        <taxon>Actinomycetota</taxon>
        <taxon>Actinomycetes</taxon>
        <taxon>Micrococcales</taxon>
        <taxon>Micrococcaceae</taxon>
        <taxon>Micrococcoides</taxon>
    </lineage>
</organism>
<reference evidence="2 3" key="1">
    <citation type="submission" date="2024-09" db="EMBL/GenBank/DDBJ databases">
        <authorList>
            <person name="Sun Q."/>
            <person name="Mori K."/>
        </authorList>
    </citation>
    <scope>NUCLEOTIDE SEQUENCE [LARGE SCALE GENOMIC DNA]</scope>
    <source>
        <strain evidence="2 3">NCAIM B.02604</strain>
    </source>
</reference>
<evidence type="ECO:0000259" key="1">
    <source>
        <dbReference type="PROSITE" id="PS51658"/>
    </source>
</evidence>